<reference evidence="8 9" key="1">
    <citation type="submission" date="2019-04" db="EMBL/GenBank/DDBJ databases">
        <title>Friends and foes A comparative genomics study of 23 Aspergillus species from section Flavi.</title>
        <authorList>
            <consortium name="DOE Joint Genome Institute"/>
            <person name="Kjaerbolling I."/>
            <person name="Vesth T."/>
            <person name="Frisvad J.C."/>
            <person name="Nybo J.L."/>
            <person name="Theobald S."/>
            <person name="Kildgaard S."/>
            <person name="Isbrandt T."/>
            <person name="Kuo A."/>
            <person name="Sato A."/>
            <person name="Lyhne E.K."/>
            <person name="Kogle M.E."/>
            <person name="Wiebenga A."/>
            <person name="Kun R.S."/>
            <person name="Lubbers R.J."/>
            <person name="Makela M.R."/>
            <person name="Barry K."/>
            <person name="Chovatia M."/>
            <person name="Clum A."/>
            <person name="Daum C."/>
            <person name="Haridas S."/>
            <person name="He G."/>
            <person name="LaButti K."/>
            <person name="Lipzen A."/>
            <person name="Mondo S."/>
            <person name="Riley R."/>
            <person name="Salamov A."/>
            <person name="Simmons B.A."/>
            <person name="Magnuson J.K."/>
            <person name="Henrissat B."/>
            <person name="Mortensen U.H."/>
            <person name="Larsen T.O."/>
            <person name="Devries R.P."/>
            <person name="Grigoriev I.V."/>
            <person name="Machida M."/>
            <person name="Baker S.E."/>
            <person name="Andersen M.R."/>
        </authorList>
    </citation>
    <scope>NUCLEOTIDE SEQUENCE [LARGE SCALE GENOMIC DNA]</scope>
    <source>
        <strain evidence="8 9">CBS 151.66</strain>
    </source>
</reference>
<keyword evidence="4" id="KW-0479">Metal-binding</keyword>
<dbReference type="GO" id="GO:0004497">
    <property type="term" value="F:monooxygenase activity"/>
    <property type="evidence" value="ECO:0007669"/>
    <property type="project" value="UniProtKB-KW"/>
</dbReference>
<evidence type="ECO:0000313" key="9">
    <source>
        <dbReference type="Proteomes" id="UP000326565"/>
    </source>
</evidence>
<proteinExistence type="inferred from homology"/>
<evidence type="ECO:0000313" key="8">
    <source>
        <dbReference type="EMBL" id="KAB8075736.1"/>
    </source>
</evidence>
<keyword evidence="3" id="KW-0349">Heme</keyword>
<dbReference type="PANTHER" id="PTHR46206">
    <property type="entry name" value="CYTOCHROME P450"/>
    <property type="match status" value="1"/>
</dbReference>
<protein>
    <submittedName>
        <fullName evidence="8">Uncharacterized protein</fullName>
    </submittedName>
</protein>
<evidence type="ECO:0000256" key="2">
    <source>
        <dbReference type="ARBA" id="ARBA00010617"/>
    </source>
</evidence>
<accession>A0A5N5X508</accession>
<organism evidence="8 9">
    <name type="scientific">Aspergillus leporis</name>
    <dbReference type="NCBI Taxonomy" id="41062"/>
    <lineage>
        <taxon>Eukaryota</taxon>
        <taxon>Fungi</taxon>
        <taxon>Dikarya</taxon>
        <taxon>Ascomycota</taxon>
        <taxon>Pezizomycotina</taxon>
        <taxon>Eurotiomycetes</taxon>
        <taxon>Eurotiomycetidae</taxon>
        <taxon>Eurotiales</taxon>
        <taxon>Aspergillaceae</taxon>
        <taxon>Aspergillus</taxon>
        <taxon>Aspergillus subgen. Circumdati</taxon>
    </lineage>
</organism>
<comment type="similarity">
    <text evidence="2">Belongs to the cytochrome P450 family.</text>
</comment>
<dbReference type="GO" id="GO:0019748">
    <property type="term" value="P:secondary metabolic process"/>
    <property type="evidence" value="ECO:0007669"/>
    <property type="project" value="UniProtKB-ARBA"/>
</dbReference>
<dbReference type="EMBL" id="ML732190">
    <property type="protein sequence ID" value="KAB8075736.1"/>
    <property type="molecule type" value="Genomic_DNA"/>
</dbReference>
<evidence type="ECO:0000256" key="7">
    <source>
        <dbReference type="ARBA" id="ARBA00023033"/>
    </source>
</evidence>
<evidence type="ECO:0000256" key="1">
    <source>
        <dbReference type="ARBA" id="ARBA00001971"/>
    </source>
</evidence>
<name>A0A5N5X508_9EURO</name>
<gene>
    <name evidence="8" type="ORF">BDV29DRAFT_155389</name>
</gene>
<keyword evidence="6" id="KW-0408">Iron</keyword>
<comment type="cofactor">
    <cofactor evidence="1">
        <name>heme</name>
        <dbReference type="ChEBI" id="CHEBI:30413"/>
    </cofactor>
</comment>
<keyword evidence="7" id="KW-0503">Monooxygenase</keyword>
<dbReference type="PANTHER" id="PTHR46206:SF2">
    <property type="entry name" value="CYTOCHROME P450 MONOOXYGENASE AUSG-RELATED"/>
    <property type="match status" value="1"/>
</dbReference>
<dbReference type="AlphaFoldDB" id="A0A5N5X508"/>
<keyword evidence="5" id="KW-0560">Oxidoreductase</keyword>
<dbReference type="Proteomes" id="UP000326565">
    <property type="component" value="Unassembled WGS sequence"/>
</dbReference>
<dbReference type="GO" id="GO:0046872">
    <property type="term" value="F:metal ion binding"/>
    <property type="evidence" value="ECO:0007669"/>
    <property type="project" value="UniProtKB-KW"/>
</dbReference>
<keyword evidence="9" id="KW-1185">Reference proteome</keyword>
<sequence>MLSSNNCLRLEEIQAWLSFSKYNAKELHSDIPGFDAFKASTTGTLLLDTVRTRLTQALEWHTLEPYSTILSCVAQVTSRVFLGFELCRDPSWHHITIDHAISSFTGAADLRSWPAFLRSNVHWFLP</sequence>
<evidence type="ECO:0000256" key="4">
    <source>
        <dbReference type="ARBA" id="ARBA00022723"/>
    </source>
</evidence>
<dbReference type="OrthoDB" id="1844152at2759"/>
<evidence type="ECO:0000256" key="3">
    <source>
        <dbReference type="ARBA" id="ARBA00022617"/>
    </source>
</evidence>
<evidence type="ECO:0000256" key="5">
    <source>
        <dbReference type="ARBA" id="ARBA00023002"/>
    </source>
</evidence>
<evidence type="ECO:0000256" key="6">
    <source>
        <dbReference type="ARBA" id="ARBA00023004"/>
    </source>
</evidence>